<evidence type="ECO:0000256" key="2">
    <source>
        <dbReference type="ARBA" id="ARBA00022692"/>
    </source>
</evidence>
<proteinExistence type="predicted"/>
<reference evidence="7" key="1">
    <citation type="submission" date="2019-03" db="EMBL/GenBank/DDBJ databases">
        <title>Flavobacterium sp.</title>
        <authorList>
            <person name="Kim H."/>
        </authorList>
    </citation>
    <scope>NUCLEOTIDE SEQUENCE [LARGE SCALE GENOMIC DNA]</scope>
    <source>
        <strain evidence="7">GS13</strain>
    </source>
</reference>
<keyword evidence="7" id="KW-1185">Reference proteome</keyword>
<accession>A0A4P6YI35</accession>
<feature type="transmembrane region" description="Helical" evidence="5">
    <location>
        <begin position="6"/>
        <end position="25"/>
    </location>
</feature>
<dbReference type="InterPro" id="IPR032808">
    <property type="entry name" value="DoxX"/>
</dbReference>
<feature type="transmembrane region" description="Helical" evidence="5">
    <location>
        <begin position="37"/>
        <end position="59"/>
    </location>
</feature>
<evidence type="ECO:0000256" key="3">
    <source>
        <dbReference type="ARBA" id="ARBA00022989"/>
    </source>
</evidence>
<protein>
    <recommendedName>
        <fullName evidence="8">DoxX family protein</fullName>
    </recommendedName>
</protein>
<feature type="transmembrane region" description="Helical" evidence="5">
    <location>
        <begin position="90"/>
        <end position="109"/>
    </location>
</feature>
<feature type="transmembrane region" description="Helical" evidence="5">
    <location>
        <begin position="65"/>
        <end position="83"/>
    </location>
</feature>
<sequence>MSIYSFCVFFSGVSFLGYGISYFVGTQMKNEFKRFQLEKLGLLVIVLEILGAIGLLVGFWFYKPLLLLSSGGLALLMFLGLVVRMRLKDSLWISLPAFFYMVLNGYIFYLGSNQ</sequence>
<dbReference type="OrthoDB" id="799482at2"/>
<keyword evidence="3 5" id="KW-1133">Transmembrane helix</keyword>
<evidence type="ECO:0000313" key="7">
    <source>
        <dbReference type="Proteomes" id="UP000291124"/>
    </source>
</evidence>
<name>A0A4P6YI35_9FLAO</name>
<gene>
    <name evidence="6" type="ORF">E1750_11240</name>
</gene>
<evidence type="ECO:0000313" key="6">
    <source>
        <dbReference type="EMBL" id="QBN20634.1"/>
    </source>
</evidence>
<evidence type="ECO:0000256" key="5">
    <source>
        <dbReference type="SAM" id="Phobius"/>
    </source>
</evidence>
<dbReference type="EMBL" id="CP037933">
    <property type="protein sequence ID" value="QBN20634.1"/>
    <property type="molecule type" value="Genomic_DNA"/>
</dbReference>
<keyword evidence="2 5" id="KW-0812">Transmembrane</keyword>
<evidence type="ECO:0008006" key="8">
    <source>
        <dbReference type="Google" id="ProtNLM"/>
    </source>
</evidence>
<keyword evidence="4 5" id="KW-0472">Membrane</keyword>
<evidence type="ECO:0000256" key="1">
    <source>
        <dbReference type="ARBA" id="ARBA00004141"/>
    </source>
</evidence>
<dbReference type="GO" id="GO:0016020">
    <property type="term" value="C:membrane"/>
    <property type="evidence" value="ECO:0007669"/>
    <property type="project" value="UniProtKB-SubCell"/>
</dbReference>
<dbReference type="AlphaFoldDB" id="A0A4P6YI35"/>
<comment type="subcellular location">
    <subcellularLocation>
        <location evidence="1">Membrane</location>
        <topology evidence="1">Multi-pass membrane protein</topology>
    </subcellularLocation>
</comment>
<organism evidence="6 7">
    <name type="scientific">Flavobacterium nackdongense</name>
    <dbReference type="NCBI Taxonomy" id="2547394"/>
    <lineage>
        <taxon>Bacteria</taxon>
        <taxon>Pseudomonadati</taxon>
        <taxon>Bacteroidota</taxon>
        <taxon>Flavobacteriia</taxon>
        <taxon>Flavobacteriales</taxon>
        <taxon>Flavobacteriaceae</taxon>
        <taxon>Flavobacterium</taxon>
    </lineage>
</organism>
<evidence type="ECO:0000256" key="4">
    <source>
        <dbReference type="ARBA" id="ARBA00023136"/>
    </source>
</evidence>
<dbReference type="KEGG" id="fnk:E1750_11240"/>
<dbReference type="Proteomes" id="UP000291124">
    <property type="component" value="Chromosome"/>
</dbReference>
<dbReference type="Pfam" id="PF13564">
    <property type="entry name" value="DoxX_2"/>
    <property type="match status" value="1"/>
</dbReference>